<evidence type="ECO:0000256" key="2">
    <source>
        <dbReference type="ARBA" id="ARBA00022490"/>
    </source>
</evidence>
<dbReference type="InterPro" id="IPR027370">
    <property type="entry name" value="Znf-RING_euk"/>
</dbReference>
<comment type="subcellular location">
    <subcellularLocation>
        <location evidence="1">Cytoplasm</location>
    </subcellularLocation>
</comment>
<keyword evidence="2" id="KW-0963">Cytoplasm</keyword>
<sequence>MDISQALSALETLSSSISTSSSGPLNALIDTHFTNAKSRILSGEDPKVVITELQKNVKTCKKDVEKGLKAWYAALGNVGKEVDKAFPPNLAAISEAYSDPPLFASPEASQALDAVILESLGRRGIWEAVETMEEETSQSYPSTKKELSSQLQYIMGSIRSSNLQPALAWCQSNAKFLSSPPHPSSLPYHLHETVFKSIGNQQDAIRYARENMMGYVPSQPVLKLITSCLYDSGAGNGMKGRFTNGKSIDNLEEAKERERQEKLAELQKMFQEEFCRLHQWSKEDSLEVTVELGSRGGTLDKIEKARRVMGEHLGNVRKWEELPMEVPLPPSRRYHSVFVCPVSKEQATETNPPKMLTCGHVIAEESFNRLLKGGRRSVKCPYCPMETSQSVAQRLYF</sequence>
<dbReference type="GO" id="GO:0005634">
    <property type="term" value="C:nucleus"/>
    <property type="evidence" value="ECO:0007669"/>
    <property type="project" value="TreeGrafter"/>
</dbReference>
<evidence type="ECO:0000256" key="1">
    <source>
        <dbReference type="ARBA" id="ARBA00004496"/>
    </source>
</evidence>
<dbReference type="AlphaFoldDB" id="A0A1A6ADC0"/>
<dbReference type="InterPro" id="IPR045098">
    <property type="entry name" value="Fyv10_fam"/>
</dbReference>
<dbReference type="PANTHER" id="PTHR12170:SF3">
    <property type="entry name" value="GH10162P"/>
    <property type="match status" value="1"/>
</dbReference>
<feature type="domain" description="RING-Gid-type" evidence="10">
    <location>
        <begin position="340"/>
        <end position="383"/>
    </location>
</feature>
<dbReference type="EMBL" id="KI894028">
    <property type="protein sequence ID" value="OBR88062.1"/>
    <property type="molecule type" value="Genomic_DNA"/>
</dbReference>
<dbReference type="GO" id="GO:0005737">
    <property type="term" value="C:cytoplasm"/>
    <property type="evidence" value="ECO:0007669"/>
    <property type="project" value="UniProtKB-SubCell"/>
</dbReference>
<dbReference type="GO" id="GO:0034657">
    <property type="term" value="C:GID complex"/>
    <property type="evidence" value="ECO:0007669"/>
    <property type="project" value="TreeGrafter"/>
</dbReference>
<comment type="similarity">
    <text evidence="6">Belongs to the RMD5/GID2 family.</text>
</comment>
<keyword evidence="3" id="KW-0479">Metal-binding</keyword>
<protein>
    <recommendedName>
        <fullName evidence="8">GID complex catalytic subunit 2</fullName>
    </recommendedName>
    <alternativeName>
        <fullName evidence="7">Glucose-induced degradation protein 2</fullName>
    </alternativeName>
</protein>
<dbReference type="InterPro" id="IPR037683">
    <property type="entry name" value="Rmd5_dRing"/>
</dbReference>
<accession>A0A1A6ADC0</accession>
<dbReference type="PROSITE" id="PS51867">
    <property type="entry name" value="ZF_RING_GID"/>
    <property type="match status" value="1"/>
</dbReference>
<dbReference type="GO" id="GO:0061630">
    <property type="term" value="F:ubiquitin protein ligase activity"/>
    <property type="evidence" value="ECO:0007669"/>
    <property type="project" value="InterPro"/>
</dbReference>
<dbReference type="STRING" id="1296121.A0A1A6ADC0"/>
<proteinExistence type="inferred from homology"/>
<evidence type="ECO:0000256" key="3">
    <source>
        <dbReference type="ARBA" id="ARBA00022723"/>
    </source>
</evidence>
<dbReference type="CDD" id="cd16652">
    <property type="entry name" value="dRING_Rmd5p-like"/>
    <property type="match status" value="1"/>
</dbReference>
<gene>
    <name evidence="11" type="ORF">I303_02281</name>
</gene>
<keyword evidence="5" id="KW-0862">Zinc</keyword>
<dbReference type="GO" id="GO:0008270">
    <property type="term" value="F:zinc ion binding"/>
    <property type="evidence" value="ECO:0007669"/>
    <property type="project" value="UniProtKB-KW"/>
</dbReference>
<evidence type="ECO:0000313" key="11">
    <source>
        <dbReference type="EMBL" id="OBR88062.1"/>
    </source>
</evidence>
<evidence type="ECO:0000256" key="7">
    <source>
        <dbReference type="ARBA" id="ARBA00075398"/>
    </source>
</evidence>
<dbReference type="OrthoDB" id="1933281at2759"/>
<keyword evidence="4 9" id="KW-0863">Zinc-finger</keyword>
<dbReference type="VEuPathDB" id="FungiDB:I303_02281"/>
<dbReference type="InterPro" id="IPR044063">
    <property type="entry name" value="ZF_RING_GID"/>
</dbReference>
<evidence type="ECO:0000256" key="4">
    <source>
        <dbReference type="ARBA" id="ARBA00022771"/>
    </source>
</evidence>
<dbReference type="Pfam" id="PF10607">
    <property type="entry name" value="CTLH"/>
    <property type="match status" value="1"/>
</dbReference>
<dbReference type="SUPFAM" id="SSF57850">
    <property type="entry name" value="RING/U-box"/>
    <property type="match status" value="1"/>
</dbReference>
<evidence type="ECO:0000256" key="5">
    <source>
        <dbReference type="ARBA" id="ARBA00022833"/>
    </source>
</evidence>
<organism evidence="11">
    <name type="scientific">Kwoniella dejecticola CBS 10117</name>
    <dbReference type="NCBI Taxonomy" id="1296121"/>
    <lineage>
        <taxon>Eukaryota</taxon>
        <taxon>Fungi</taxon>
        <taxon>Dikarya</taxon>
        <taxon>Basidiomycota</taxon>
        <taxon>Agaricomycotina</taxon>
        <taxon>Tremellomycetes</taxon>
        <taxon>Tremellales</taxon>
        <taxon>Cryptococcaceae</taxon>
        <taxon>Kwoniella</taxon>
    </lineage>
</organism>
<dbReference type="InterPro" id="IPR024964">
    <property type="entry name" value="CTLH/CRA"/>
</dbReference>
<dbReference type="FunFam" id="3.30.40.10:FF:000143">
    <property type="entry name" value="Regulator of gluconeogenesis Rmd5"/>
    <property type="match status" value="1"/>
</dbReference>
<dbReference type="PANTHER" id="PTHR12170">
    <property type="entry name" value="MACROPHAGE ERYTHROBLAST ATTACHER-RELATED"/>
    <property type="match status" value="1"/>
</dbReference>
<dbReference type="InterPro" id="IPR013083">
    <property type="entry name" value="Znf_RING/FYVE/PHD"/>
</dbReference>
<reference evidence="11" key="1">
    <citation type="submission" date="2013-07" db="EMBL/GenBank/DDBJ databases">
        <title>The Genome Sequence of Cryptococcus dejecticola CBS10117.</title>
        <authorList>
            <consortium name="The Broad Institute Genome Sequencing Platform"/>
            <person name="Cuomo C."/>
            <person name="Litvintseva A."/>
            <person name="Chen Y."/>
            <person name="Heitman J."/>
            <person name="Sun S."/>
            <person name="Springer D."/>
            <person name="Dromer F."/>
            <person name="Young S.K."/>
            <person name="Zeng Q."/>
            <person name="Gargeya S."/>
            <person name="Fitzgerald M."/>
            <person name="Abouelleil A."/>
            <person name="Alvarado L."/>
            <person name="Berlin A.M."/>
            <person name="Chapman S.B."/>
            <person name="Dewar J."/>
            <person name="Goldberg J."/>
            <person name="Griggs A."/>
            <person name="Gujja S."/>
            <person name="Hansen M."/>
            <person name="Howarth C."/>
            <person name="Imamovic A."/>
            <person name="Larimer J."/>
            <person name="McCowan C."/>
            <person name="Murphy C."/>
            <person name="Pearson M."/>
            <person name="Priest M."/>
            <person name="Roberts A."/>
            <person name="Saif S."/>
            <person name="Shea T."/>
            <person name="Sykes S."/>
            <person name="Wortman J."/>
            <person name="Nusbaum C."/>
            <person name="Birren B."/>
        </authorList>
    </citation>
    <scope>NUCLEOTIDE SEQUENCE [LARGE SCALE GENOMIC DNA]</scope>
    <source>
        <strain evidence="11">CBS 10117</strain>
    </source>
</reference>
<dbReference type="Pfam" id="PF13445">
    <property type="entry name" value="zf-RING_UBOX"/>
    <property type="match status" value="1"/>
</dbReference>
<evidence type="ECO:0000259" key="10">
    <source>
        <dbReference type="PROSITE" id="PS51867"/>
    </source>
</evidence>
<dbReference type="GO" id="GO:0043161">
    <property type="term" value="P:proteasome-mediated ubiquitin-dependent protein catabolic process"/>
    <property type="evidence" value="ECO:0007669"/>
    <property type="project" value="InterPro"/>
</dbReference>
<dbReference type="Gene3D" id="3.30.40.10">
    <property type="entry name" value="Zinc/RING finger domain, C3HC4 (zinc finger)"/>
    <property type="match status" value="1"/>
</dbReference>
<evidence type="ECO:0000256" key="6">
    <source>
        <dbReference type="ARBA" id="ARBA00061136"/>
    </source>
</evidence>
<feature type="zinc finger region" description="RING-Gid-type" evidence="9">
    <location>
        <begin position="340"/>
        <end position="383"/>
    </location>
</feature>
<evidence type="ECO:0000256" key="9">
    <source>
        <dbReference type="PROSITE-ProRule" id="PRU01215"/>
    </source>
</evidence>
<evidence type="ECO:0000256" key="8">
    <source>
        <dbReference type="ARBA" id="ARBA00080744"/>
    </source>
</evidence>
<name>A0A1A6ADC0_9TREE</name>